<dbReference type="InterPro" id="IPR017665">
    <property type="entry name" value="Guanylate_kinase"/>
</dbReference>
<comment type="similarity">
    <text evidence="3 13">Belongs to the guanylate kinase family.</text>
</comment>
<dbReference type="InterPro" id="IPR008145">
    <property type="entry name" value="GK/Ca_channel_bsu"/>
</dbReference>
<protein>
    <recommendedName>
        <fullName evidence="5 13">Guanylate kinase</fullName>
        <ecNumber evidence="4 13">2.7.4.8</ecNumber>
    </recommendedName>
    <alternativeName>
        <fullName evidence="11 13">GMP kinase</fullName>
    </alternativeName>
</protein>
<dbReference type="InterPro" id="IPR008144">
    <property type="entry name" value="Guanylate_kin-like_dom"/>
</dbReference>
<dbReference type="EMBL" id="CP036275">
    <property type="protein sequence ID" value="QDU39022.1"/>
    <property type="molecule type" value="Genomic_DNA"/>
</dbReference>
<keyword evidence="8 13" id="KW-0547">Nucleotide-binding</keyword>
<evidence type="ECO:0000256" key="7">
    <source>
        <dbReference type="ARBA" id="ARBA00022679"/>
    </source>
</evidence>
<organism evidence="15 16">
    <name type="scientific">Maioricimonas rarisocia</name>
    <dbReference type="NCBI Taxonomy" id="2528026"/>
    <lineage>
        <taxon>Bacteria</taxon>
        <taxon>Pseudomonadati</taxon>
        <taxon>Planctomycetota</taxon>
        <taxon>Planctomycetia</taxon>
        <taxon>Planctomycetales</taxon>
        <taxon>Planctomycetaceae</taxon>
        <taxon>Maioricimonas</taxon>
    </lineage>
</organism>
<evidence type="ECO:0000256" key="1">
    <source>
        <dbReference type="ARBA" id="ARBA00003531"/>
    </source>
</evidence>
<dbReference type="GO" id="GO:0004385">
    <property type="term" value="F:GMP kinase activity"/>
    <property type="evidence" value="ECO:0007669"/>
    <property type="project" value="UniProtKB-UniRule"/>
</dbReference>
<dbReference type="InterPro" id="IPR020590">
    <property type="entry name" value="Guanylate_kinase_CS"/>
</dbReference>
<evidence type="ECO:0000256" key="2">
    <source>
        <dbReference type="ARBA" id="ARBA00004496"/>
    </source>
</evidence>
<keyword evidence="9 13" id="KW-0418">Kinase</keyword>
<evidence type="ECO:0000256" key="12">
    <source>
        <dbReference type="ARBA" id="ARBA00048594"/>
    </source>
</evidence>
<dbReference type="Gene3D" id="3.30.63.10">
    <property type="entry name" value="Guanylate Kinase phosphate binding domain"/>
    <property type="match status" value="1"/>
</dbReference>
<dbReference type="PROSITE" id="PS00856">
    <property type="entry name" value="GUANYLATE_KINASE_1"/>
    <property type="match status" value="1"/>
</dbReference>
<dbReference type="GO" id="GO:0005524">
    <property type="term" value="F:ATP binding"/>
    <property type="evidence" value="ECO:0007669"/>
    <property type="project" value="UniProtKB-UniRule"/>
</dbReference>
<proteinExistence type="inferred from homology"/>
<dbReference type="SUPFAM" id="SSF52540">
    <property type="entry name" value="P-loop containing nucleoside triphosphate hydrolases"/>
    <property type="match status" value="1"/>
</dbReference>
<evidence type="ECO:0000256" key="8">
    <source>
        <dbReference type="ARBA" id="ARBA00022741"/>
    </source>
</evidence>
<sequence length="214" mass="24380">MNSMNLADGPHRTVTADSAQTDTSFQVVVLSGPSGSGKTTIIKRLLGTTPVPLMMSISATTRPPRQNEVDGQHYHFLSPEDFERYRQNDEFLECAEVHKTGYWYGTLRSELDRIRSAGAWALVEVDVEGALNIMKQYPEALTIFLQTPSVDEYENRLRARGTESEELIQRRLQTARRELEFADCYRFRVVNDDLDRAVQEICEILANRQAELHA</sequence>
<feature type="binding site" evidence="13">
    <location>
        <begin position="32"/>
        <end position="39"/>
    </location>
    <ligand>
        <name>ATP</name>
        <dbReference type="ChEBI" id="CHEBI:30616"/>
    </ligand>
</feature>
<keyword evidence="6 13" id="KW-0963">Cytoplasm</keyword>
<comment type="catalytic activity">
    <reaction evidence="12 13">
        <text>GMP + ATP = GDP + ADP</text>
        <dbReference type="Rhea" id="RHEA:20780"/>
        <dbReference type="ChEBI" id="CHEBI:30616"/>
        <dbReference type="ChEBI" id="CHEBI:58115"/>
        <dbReference type="ChEBI" id="CHEBI:58189"/>
        <dbReference type="ChEBI" id="CHEBI:456216"/>
        <dbReference type="EC" id="2.7.4.8"/>
    </reaction>
</comment>
<dbReference type="AlphaFoldDB" id="A0A517Z957"/>
<evidence type="ECO:0000313" key="16">
    <source>
        <dbReference type="Proteomes" id="UP000320496"/>
    </source>
</evidence>
<dbReference type="Proteomes" id="UP000320496">
    <property type="component" value="Chromosome"/>
</dbReference>
<dbReference type="HAMAP" id="MF_00328">
    <property type="entry name" value="Guanylate_kinase"/>
    <property type="match status" value="1"/>
</dbReference>
<keyword evidence="16" id="KW-1185">Reference proteome</keyword>
<evidence type="ECO:0000256" key="10">
    <source>
        <dbReference type="ARBA" id="ARBA00022840"/>
    </source>
</evidence>
<dbReference type="PANTHER" id="PTHR23117">
    <property type="entry name" value="GUANYLATE KINASE-RELATED"/>
    <property type="match status" value="1"/>
</dbReference>
<evidence type="ECO:0000256" key="13">
    <source>
        <dbReference type="HAMAP-Rule" id="MF_00328"/>
    </source>
</evidence>
<dbReference type="FunFam" id="3.30.63.10:FF:000005">
    <property type="entry name" value="Guanylate kinase"/>
    <property type="match status" value="1"/>
</dbReference>
<evidence type="ECO:0000256" key="6">
    <source>
        <dbReference type="ARBA" id="ARBA00022490"/>
    </source>
</evidence>
<dbReference type="NCBIfam" id="TIGR03263">
    <property type="entry name" value="guanyl_kin"/>
    <property type="match status" value="1"/>
</dbReference>
<keyword evidence="7 13" id="KW-0808">Transferase</keyword>
<dbReference type="EC" id="2.7.4.8" evidence="4 13"/>
<comment type="subcellular location">
    <subcellularLocation>
        <location evidence="2 13">Cytoplasm</location>
    </subcellularLocation>
</comment>
<dbReference type="Pfam" id="PF00625">
    <property type="entry name" value="Guanylate_kin"/>
    <property type="match status" value="1"/>
</dbReference>
<evidence type="ECO:0000256" key="4">
    <source>
        <dbReference type="ARBA" id="ARBA00012961"/>
    </source>
</evidence>
<dbReference type="KEGG" id="mri:Mal4_33550"/>
<keyword evidence="10 13" id="KW-0067">ATP-binding</keyword>
<dbReference type="GO" id="GO:0005829">
    <property type="term" value="C:cytosol"/>
    <property type="evidence" value="ECO:0007669"/>
    <property type="project" value="TreeGrafter"/>
</dbReference>
<evidence type="ECO:0000256" key="11">
    <source>
        <dbReference type="ARBA" id="ARBA00030128"/>
    </source>
</evidence>
<dbReference type="SMART" id="SM00072">
    <property type="entry name" value="GuKc"/>
    <property type="match status" value="1"/>
</dbReference>
<dbReference type="Gene3D" id="3.40.50.300">
    <property type="entry name" value="P-loop containing nucleotide triphosphate hydrolases"/>
    <property type="match status" value="1"/>
</dbReference>
<evidence type="ECO:0000256" key="3">
    <source>
        <dbReference type="ARBA" id="ARBA00005790"/>
    </source>
</evidence>
<gene>
    <name evidence="13 15" type="primary">gmk</name>
    <name evidence="15" type="ORF">Mal4_33550</name>
</gene>
<dbReference type="PANTHER" id="PTHR23117:SF13">
    <property type="entry name" value="GUANYLATE KINASE"/>
    <property type="match status" value="1"/>
</dbReference>
<dbReference type="PROSITE" id="PS50052">
    <property type="entry name" value="GUANYLATE_KINASE_2"/>
    <property type="match status" value="1"/>
</dbReference>
<feature type="domain" description="Guanylate kinase-like" evidence="14">
    <location>
        <begin position="25"/>
        <end position="206"/>
    </location>
</feature>
<evidence type="ECO:0000256" key="9">
    <source>
        <dbReference type="ARBA" id="ARBA00022777"/>
    </source>
</evidence>
<evidence type="ECO:0000256" key="5">
    <source>
        <dbReference type="ARBA" id="ARBA00016296"/>
    </source>
</evidence>
<dbReference type="InterPro" id="IPR027417">
    <property type="entry name" value="P-loop_NTPase"/>
</dbReference>
<evidence type="ECO:0000313" key="15">
    <source>
        <dbReference type="EMBL" id="QDU39022.1"/>
    </source>
</evidence>
<name>A0A517Z957_9PLAN</name>
<reference evidence="15 16" key="1">
    <citation type="submission" date="2019-02" db="EMBL/GenBank/DDBJ databases">
        <title>Deep-cultivation of Planctomycetes and their phenomic and genomic characterization uncovers novel biology.</title>
        <authorList>
            <person name="Wiegand S."/>
            <person name="Jogler M."/>
            <person name="Boedeker C."/>
            <person name="Pinto D."/>
            <person name="Vollmers J."/>
            <person name="Rivas-Marin E."/>
            <person name="Kohn T."/>
            <person name="Peeters S.H."/>
            <person name="Heuer A."/>
            <person name="Rast P."/>
            <person name="Oberbeckmann S."/>
            <person name="Bunk B."/>
            <person name="Jeske O."/>
            <person name="Meyerdierks A."/>
            <person name="Storesund J.E."/>
            <person name="Kallscheuer N."/>
            <person name="Luecker S."/>
            <person name="Lage O.M."/>
            <person name="Pohl T."/>
            <person name="Merkel B.J."/>
            <person name="Hornburger P."/>
            <person name="Mueller R.-W."/>
            <person name="Bruemmer F."/>
            <person name="Labrenz M."/>
            <person name="Spormann A.M."/>
            <person name="Op den Camp H."/>
            <person name="Overmann J."/>
            <person name="Amann R."/>
            <person name="Jetten M.S.M."/>
            <person name="Mascher T."/>
            <person name="Medema M.H."/>
            <person name="Devos D.P."/>
            <person name="Kaster A.-K."/>
            <person name="Ovreas L."/>
            <person name="Rohde M."/>
            <person name="Galperin M.Y."/>
            <person name="Jogler C."/>
        </authorList>
    </citation>
    <scope>NUCLEOTIDE SEQUENCE [LARGE SCALE GENOMIC DNA]</scope>
    <source>
        <strain evidence="15 16">Mal4</strain>
    </source>
</reference>
<comment type="function">
    <text evidence="1 13">Essential for recycling GMP and indirectly, cGMP.</text>
</comment>
<accession>A0A517Z957</accession>
<evidence type="ECO:0000259" key="14">
    <source>
        <dbReference type="PROSITE" id="PS50052"/>
    </source>
</evidence>
<dbReference type="CDD" id="cd00071">
    <property type="entry name" value="GMPK"/>
    <property type="match status" value="1"/>
</dbReference>